<evidence type="ECO:0000256" key="2">
    <source>
        <dbReference type="SAM" id="MobiDB-lite"/>
    </source>
</evidence>
<accession>A0A2N9ERR8</accession>
<sequence>MDDPPDTNLMVDEIITLTKKFSCADNRISFPSPDVTPEETNLNLIGKVVSSKSFSSVVIRDIIARAWNTTQKVVVSKMDLNIFIFSFENLADLENVFRRRPWTFKGAHLVLKRPGRDDLWIGIKFEKLPEFCYKCGNIGHLAKDCNLPSTTLSNQFGARFPAFGDWLYADSDTCPPGIYVKVGETPGMNIPNVDQPNKDSQRPETLSPMKAGPPLCGASNKNHTGEEPGDDSCTGVDKECRTHSRNRIRMTRVEILKVRPLISRKHSNYGPCPIVPTFDFNIGPDFEPLKPTNSTLIQPTFPILNPDPRPDPSLATDTVLVDIPITQSPPFSIEPTTQNQLLTLDAHYFDFNVLETPASQIKRKSPFPSLTVYAVTKKPKIQNEAPEVDSSSLDRLGVTVSRDFPNSAPGGRPYQAPSVAMKILGWNCRACGRSGGICLLWSHSIKVEVLEFDPNLIAINILDCICSWTLVGFYGPPHKRHRSSAWENLIVLLESVEGPWLCLGDFNVILEDAEKEGGRIGSSSLPNYLKDLMFELGAVDLCFAGNKFTWSNRRWGKGSIRESLTTIPCFWTLTLQTITLNALSDFKPLGCAANKELPRALKKWNKEEFGYCQSCIIEIMKRIVEIQNREVSRSNARIEANLQGELNEWMLRNDTLWKQKSREIWLRNGDRNTKFLHLSTIIRRRQNSIDAIRVDTGNWLTDKKEIGSHTREKFKLLFIEEEISCPSDLGNLMLSVITSEENLNLCIIPSVEEIKGVIFDMQNLKAPGADGLSPIFYKQYWEELNSTLVVLIPKIQNLTSVNHYRPISLCNVVYKAISKILMAKMRPLLDRIISPCKSAFVPGCWIGENQVIVKELMHSFKTRKVKDGFVAFKVDLQKAYDRINWGFLKTVLTQLGFSPVFINWILQCVTTVSSSVIVNGDGASIDMRKDPWVPWLEEYIPKPRDPSNPKNPMQVSNLFDPVTRRWKSSLLRTLVDPESSLAIQNFFLPTVAKRDKLVWTLKAKGNYTVKSAIKASLVPRNMNTQSDHLWHALWKLKLHERTKIFLWRLGSNALPSNLRVVQRIGSGDPLCPLCGLEEESDPHIFLHCNMVKPLWFGINWGLRPDLIPVYSNLDLLNFVINPPLCPGTLEKTKNLKDQTSIQLAVTLEFFWNLRNQVVHNEFKINYLATVKNIELKILEQLKVLNLVSGVVAHSELNGVWSAPPPHVVKIIVDVALNDSVATLAAVARDSSRTITNCWTKRYPTSDPCIAEAMALLWALELAQANCFSNVVVEGDAKVCVDAINTGNDETPWRILPIITNAKNMVSIFCSCSFNWVRRDANFVAYTLAKVTSSQPICLSCNSTNLSPSVYEAWIRDLLALSS</sequence>
<dbReference type="Pfam" id="PF14111">
    <property type="entry name" value="DUF4283"/>
    <property type="match status" value="1"/>
</dbReference>
<dbReference type="Pfam" id="PF00098">
    <property type="entry name" value="zf-CCHC"/>
    <property type="match status" value="1"/>
</dbReference>
<keyword evidence="1" id="KW-0862">Zinc</keyword>
<proteinExistence type="predicted"/>
<reference evidence="4" key="1">
    <citation type="submission" date="2018-02" db="EMBL/GenBank/DDBJ databases">
        <authorList>
            <person name="Cohen D.B."/>
            <person name="Kent A.D."/>
        </authorList>
    </citation>
    <scope>NUCLEOTIDE SEQUENCE</scope>
</reference>
<dbReference type="InterPro" id="IPR036397">
    <property type="entry name" value="RNaseH_sf"/>
</dbReference>
<dbReference type="Pfam" id="PF13456">
    <property type="entry name" value="RVT_3"/>
    <property type="match status" value="1"/>
</dbReference>
<dbReference type="EMBL" id="OIVN01000279">
    <property type="protein sequence ID" value="SPC77542.1"/>
    <property type="molecule type" value="Genomic_DNA"/>
</dbReference>
<dbReference type="GO" id="GO:0003676">
    <property type="term" value="F:nucleic acid binding"/>
    <property type="evidence" value="ECO:0007669"/>
    <property type="project" value="InterPro"/>
</dbReference>
<dbReference type="Gene3D" id="3.60.10.10">
    <property type="entry name" value="Endonuclease/exonuclease/phosphatase"/>
    <property type="match status" value="1"/>
</dbReference>
<evidence type="ECO:0000259" key="3">
    <source>
        <dbReference type="PROSITE" id="PS50158"/>
    </source>
</evidence>
<keyword evidence="1" id="KW-0863">Zinc-finger</keyword>
<dbReference type="SUPFAM" id="SSF53098">
    <property type="entry name" value="Ribonuclease H-like"/>
    <property type="match status" value="1"/>
</dbReference>
<dbReference type="InterPro" id="IPR002156">
    <property type="entry name" value="RNaseH_domain"/>
</dbReference>
<dbReference type="InterPro" id="IPR052343">
    <property type="entry name" value="Retrotransposon-Effector_Assoc"/>
</dbReference>
<dbReference type="InterPro" id="IPR044730">
    <property type="entry name" value="RNase_H-like_dom_plant"/>
</dbReference>
<dbReference type="InterPro" id="IPR012337">
    <property type="entry name" value="RNaseH-like_sf"/>
</dbReference>
<dbReference type="Gene3D" id="3.30.420.10">
    <property type="entry name" value="Ribonuclease H-like superfamily/Ribonuclease H"/>
    <property type="match status" value="1"/>
</dbReference>
<organism evidence="4">
    <name type="scientific">Fagus sylvatica</name>
    <name type="common">Beechnut</name>
    <dbReference type="NCBI Taxonomy" id="28930"/>
    <lineage>
        <taxon>Eukaryota</taxon>
        <taxon>Viridiplantae</taxon>
        <taxon>Streptophyta</taxon>
        <taxon>Embryophyta</taxon>
        <taxon>Tracheophyta</taxon>
        <taxon>Spermatophyta</taxon>
        <taxon>Magnoliopsida</taxon>
        <taxon>eudicotyledons</taxon>
        <taxon>Gunneridae</taxon>
        <taxon>Pentapetalae</taxon>
        <taxon>rosids</taxon>
        <taxon>fabids</taxon>
        <taxon>Fagales</taxon>
        <taxon>Fagaceae</taxon>
        <taxon>Fagus</taxon>
    </lineage>
</organism>
<dbReference type="InterPro" id="IPR043502">
    <property type="entry name" value="DNA/RNA_pol_sf"/>
</dbReference>
<evidence type="ECO:0000256" key="1">
    <source>
        <dbReference type="PROSITE-ProRule" id="PRU00047"/>
    </source>
</evidence>
<evidence type="ECO:0000313" key="4">
    <source>
        <dbReference type="EMBL" id="SPC77542.1"/>
    </source>
</evidence>
<dbReference type="SUPFAM" id="SSF56219">
    <property type="entry name" value="DNase I-like"/>
    <property type="match status" value="1"/>
</dbReference>
<dbReference type="GO" id="GO:0004523">
    <property type="term" value="F:RNA-DNA hybrid ribonuclease activity"/>
    <property type="evidence" value="ECO:0007669"/>
    <property type="project" value="InterPro"/>
</dbReference>
<feature type="domain" description="CCHC-type" evidence="3">
    <location>
        <begin position="132"/>
        <end position="145"/>
    </location>
</feature>
<dbReference type="PANTHER" id="PTHR46890">
    <property type="entry name" value="NON-LTR RETROLELEMENT REVERSE TRANSCRIPTASE-LIKE PROTEIN-RELATED"/>
    <property type="match status" value="1"/>
</dbReference>
<keyword evidence="1" id="KW-0479">Metal-binding</keyword>
<dbReference type="Pfam" id="PF13966">
    <property type="entry name" value="zf-RVT"/>
    <property type="match status" value="1"/>
</dbReference>
<name>A0A2N9ERR8_FAGSY</name>
<dbReference type="InterPro" id="IPR000477">
    <property type="entry name" value="RT_dom"/>
</dbReference>
<dbReference type="CDD" id="cd06222">
    <property type="entry name" value="RNase_H_like"/>
    <property type="match status" value="1"/>
</dbReference>
<dbReference type="PROSITE" id="PS50158">
    <property type="entry name" value="ZF_CCHC"/>
    <property type="match status" value="1"/>
</dbReference>
<dbReference type="SMART" id="SM00343">
    <property type="entry name" value="ZnF_C2HC"/>
    <property type="match status" value="1"/>
</dbReference>
<protein>
    <recommendedName>
        <fullName evidence="3">CCHC-type domain-containing protein</fullName>
    </recommendedName>
</protein>
<dbReference type="SUPFAM" id="SSF56672">
    <property type="entry name" value="DNA/RNA polymerases"/>
    <property type="match status" value="1"/>
</dbReference>
<dbReference type="InterPro" id="IPR036691">
    <property type="entry name" value="Endo/exonu/phosph_ase_sf"/>
</dbReference>
<dbReference type="InterPro" id="IPR001878">
    <property type="entry name" value="Znf_CCHC"/>
</dbReference>
<dbReference type="InterPro" id="IPR025558">
    <property type="entry name" value="DUF4283"/>
</dbReference>
<dbReference type="GO" id="GO:0008270">
    <property type="term" value="F:zinc ion binding"/>
    <property type="evidence" value="ECO:0007669"/>
    <property type="project" value="UniProtKB-KW"/>
</dbReference>
<dbReference type="InterPro" id="IPR026960">
    <property type="entry name" value="RVT-Znf"/>
</dbReference>
<feature type="region of interest" description="Disordered" evidence="2">
    <location>
        <begin position="189"/>
        <end position="237"/>
    </location>
</feature>
<dbReference type="PANTHER" id="PTHR46890:SF48">
    <property type="entry name" value="RNA-DIRECTED DNA POLYMERASE"/>
    <property type="match status" value="1"/>
</dbReference>
<gene>
    <name evidence="4" type="ORF">FSB_LOCUS5424</name>
</gene>
<dbReference type="Pfam" id="PF00078">
    <property type="entry name" value="RVT_1"/>
    <property type="match status" value="1"/>
</dbReference>